<dbReference type="PROSITE" id="PS51257">
    <property type="entry name" value="PROKAR_LIPOPROTEIN"/>
    <property type="match status" value="1"/>
</dbReference>
<name>A0ABT2G2P9_9BACT</name>
<dbReference type="Pfam" id="PF16267">
    <property type="entry name" value="DUF4920"/>
    <property type="match status" value="1"/>
</dbReference>
<gene>
    <name evidence="1" type="ORF">NY014_03835</name>
</gene>
<sequence length="188" mass="20415">MLKKYFGLALAASAITFYSCQKSETSEALHEEEMHHEGGMHHEESSTEAVIGVAEIVPGNYGAEISGAEAITLVDLVEKVEASGSYEGKITGEIQDVCTSKGCWLTMELPDGESIRVTFKDYGFFVPTNSQGFPIVLEGVAVFTETDVETLRHYAKDQGKSQEEIDAIVSPKKEITFEATGVVILDKA</sequence>
<dbReference type="RefSeq" id="WP_259413211.1">
    <property type="nucleotide sequence ID" value="NZ_JANWGH010000001.1"/>
</dbReference>
<accession>A0ABT2G2P9</accession>
<dbReference type="InterPro" id="IPR032577">
    <property type="entry name" value="DUF4920"/>
</dbReference>
<dbReference type="EMBL" id="JANWGH010000001">
    <property type="protein sequence ID" value="MCS5489542.1"/>
    <property type="molecule type" value="Genomic_DNA"/>
</dbReference>
<organism evidence="1 2">
    <name type="scientific">Algoriphagus limi</name>
    <dbReference type="NCBI Taxonomy" id="2975273"/>
    <lineage>
        <taxon>Bacteria</taxon>
        <taxon>Pseudomonadati</taxon>
        <taxon>Bacteroidota</taxon>
        <taxon>Cytophagia</taxon>
        <taxon>Cytophagales</taxon>
        <taxon>Cyclobacteriaceae</taxon>
        <taxon>Algoriphagus</taxon>
    </lineage>
</organism>
<keyword evidence="2" id="KW-1185">Reference proteome</keyword>
<evidence type="ECO:0000313" key="2">
    <source>
        <dbReference type="Proteomes" id="UP001206788"/>
    </source>
</evidence>
<reference evidence="1 2" key="1">
    <citation type="submission" date="2022-08" db="EMBL/GenBank/DDBJ databases">
        <title>Algoriphagus sp. CAU 1643 isolated from mud.</title>
        <authorList>
            <person name="Kim W."/>
        </authorList>
    </citation>
    <scope>NUCLEOTIDE SEQUENCE [LARGE SCALE GENOMIC DNA]</scope>
    <source>
        <strain evidence="1 2">CAU 1643</strain>
    </source>
</reference>
<comment type="caution">
    <text evidence="1">The sequence shown here is derived from an EMBL/GenBank/DDBJ whole genome shotgun (WGS) entry which is preliminary data.</text>
</comment>
<protein>
    <submittedName>
        <fullName evidence="1">DUF4920 domain-containing protein</fullName>
    </submittedName>
</protein>
<proteinExistence type="predicted"/>
<dbReference type="Proteomes" id="UP001206788">
    <property type="component" value="Unassembled WGS sequence"/>
</dbReference>
<evidence type="ECO:0000313" key="1">
    <source>
        <dbReference type="EMBL" id="MCS5489542.1"/>
    </source>
</evidence>